<dbReference type="SMART" id="SM00714">
    <property type="entry name" value="LITAF"/>
    <property type="match status" value="1"/>
</dbReference>
<sequence>MSVDYARYRDPTMLSVSSSASLPIQLASALPSSSEYNLPDSVMTELKYRLSTLSPPRPSLEIDLPPNLRRFHSLRKIRFRDLPLRIQCPNCHKYCTTNLRHKNGSAVWLSSFGLFILTGVFFWIPFVTRMCKDVVHECPHCHKYIGRYRRL</sequence>
<comment type="subcellular location">
    <subcellularLocation>
        <location evidence="1">Membrane</location>
        <topology evidence="1">Peripheral membrane protein</topology>
    </subcellularLocation>
</comment>
<evidence type="ECO:0000256" key="4">
    <source>
        <dbReference type="ARBA" id="ARBA00022833"/>
    </source>
</evidence>
<dbReference type="PANTHER" id="PTHR23292">
    <property type="entry name" value="LIPOPOLYSACCHARIDE-INDUCED TUMOR NECROSIS FACTOR-ALPHA FACTOR"/>
    <property type="match status" value="1"/>
</dbReference>
<keyword evidence="6" id="KW-0812">Transmembrane</keyword>
<dbReference type="InterPro" id="IPR006629">
    <property type="entry name" value="LITAF"/>
</dbReference>
<comment type="caution">
    <text evidence="8">The sequence shown here is derived from an EMBL/GenBank/DDBJ whole genome shotgun (WGS) entry which is preliminary data.</text>
</comment>
<gene>
    <name evidence="8" type="ORF">K7432_013080</name>
</gene>
<feature type="transmembrane region" description="Helical" evidence="6">
    <location>
        <begin position="106"/>
        <end position="126"/>
    </location>
</feature>
<keyword evidence="6" id="KW-1133">Transmembrane helix</keyword>
<evidence type="ECO:0000256" key="3">
    <source>
        <dbReference type="ARBA" id="ARBA00022723"/>
    </source>
</evidence>
<keyword evidence="3" id="KW-0479">Metal-binding</keyword>
<dbReference type="Pfam" id="PF10601">
    <property type="entry name" value="zf-LITAF-like"/>
    <property type="match status" value="1"/>
</dbReference>
<reference evidence="8 9" key="1">
    <citation type="submission" date="2023-04" db="EMBL/GenBank/DDBJ databases">
        <title>Genome of Basidiobolus ranarum AG-B5.</title>
        <authorList>
            <person name="Stajich J.E."/>
            <person name="Carter-House D."/>
            <person name="Gryganskyi A."/>
        </authorList>
    </citation>
    <scope>NUCLEOTIDE SEQUENCE [LARGE SCALE GENOMIC DNA]</scope>
    <source>
        <strain evidence="8 9">AG-B5</strain>
    </source>
</reference>
<evidence type="ECO:0000313" key="8">
    <source>
        <dbReference type="EMBL" id="KAK9695226.1"/>
    </source>
</evidence>
<keyword evidence="4" id="KW-0862">Zinc</keyword>
<dbReference type="Proteomes" id="UP001479436">
    <property type="component" value="Unassembled WGS sequence"/>
</dbReference>
<evidence type="ECO:0000259" key="7">
    <source>
        <dbReference type="PROSITE" id="PS51837"/>
    </source>
</evidence>
<accession>A0ABR2VRC8</accession>
<evidence type="ECO:0000256" key="1">
    <source>
        <dbReference type="ARBA" id="ARBA00004170"/>
    </source>
</evidence>
<protein>
    <recommendedName>
        <fullName evidence="7">LITAF domain-containing protein</fullName>
    </recommendedName>
</protein>
<organism evidence="8 9">
    <name type="scientific">Basidiobolus ranarum</name>
    <dbReference type="NCBI Taxonomy" id="34480"/>
    <lineage>
        <taxon>Eukaryota</taxon>
        <taxon>Fungi</taxon>
        <taxon>Fungi incertae sedis</taxon>
        <taxon>Zoopagomycota</taxon>
        <taxon>Entomophthoromycotina</taxon>
        <taxon>Basidiobolomycetes</taxon>
        <taxon>Basidiobolales</taxon>
        <taxon>Basidiobolaceae</taxon>
        <taxon>Basidiobolus</taxon>
    </lineage>
</organism>
<keyword evidence="9" id="KW-1185">Reference proteome</keyword>
<dbReference type="PROSITE" id="PS51837">
    <property type="entry name" value="LITAF"/>
    <property type="match status" value="1"/>
</dbReference>
<dbReference type="EMBL" id="JASJQH010008101">
    <property type="protein sequence ID" value="KAK9695226.1"/>
    <property type="molecule type" value="Genomic_DNA"/>
</dbReference>
<name>A0ABR2VRC8_9FUNG</name>
<evidence type="ECO:0000256" key="5">
    <source>
        <dbReference type="ARBA" id="ARBA00023136"/>
    </source>
</evidence>
<evidence type="ECO:0000256" key="2">
    <source>
        <dbReference type="ARBA" id="ARBA00005975"/>
    </source>
</evidence>
<evidence type="ECO:0000313" key="9">
    <source>
        <dbReference type="Proteomes" id="UP001479436"/>
    </source>
</evidence>
<dbReference type="PANTHER" id="PTHR23292:SF6">
    <property type="entry name" value="FI16602P1-RELATED"/>
    <property type="match status" value="1"/>
</dbReference>
<comment type="similarity">
    <text evidence="2">Belongs to the CDIP1/LITAF family.</text>
</comment>
<proteinExistence type="inferred from homology"/>
<dbReference type="InterPro" id="IPR037519">
    <property type="entry name" value="LITAF_fam"/>
</dbReference>
<feature type="domain" description="LITAF" evidence="7">
    <location>
        <begin position="68"/>
        <end position="150"/>
    </location>
</feature>
<evidence type="ECO:0000256" key="6">
    <source>
        <dbReference type="SAM" id="Phobius"/>
    </source>
</evidence>
<keyword evidence="5 6" id="KW-0472">Membrane</keyword>